<sequence>MSIVTLKNVMKRFSDGSKMTILFNHMNFDVAEGELVVITGEEKSGKTTLLQMIAAMTPPNKGSVEVFGENLLHIKKRPQWRLDNIGFITDEGCLVPYLTAKQNLLLGVPADDTSYLFKEKQAEKILAELGFTKPMMNETLEGLDTKEQVLATVARVFMTTPRLILADEPTKMLIGHEGHEVLRKIIRFAKKQNATLIIVSNDPTIIQESDRFFKLEHCTLVEKNSEALH</sequence>
<dbReference type="InterPro" id="IPR015854">
    <property type="entry name" value="ABC_transpr_LolD-like"/>
</dbReference>
<dbReference type="PANTHER" id="PTHR24220:SF666">
    <property type="entry name" value="HEMIN IMPORT ATP-BINDING PROTEIN HRTA-RELATED"/>
    <property type="match status" value="1"/>
</dbReference>
<dbReference type="AlphaFoldDB" id="A0A1H3MR01"/>
<evidence type="ECO:0000259" key="10">
    <source>
        <dbReference type="PROSITE" id="PS50893"/>
    </source>
</evidence>
<comment type="subcellular location">
    <subcellularLocation>
        <location evidence="1">Cell membrane</location>
    </subcellularLocation>
</comment>
<evidence type="ECO:0000256" key="6">
    <source>
        <dbReference type="ARBA" id="ARBA00023136"/>
    </source>
</evidence>
<evidence type="ECO:0000256" key="2">
    <source>
        <dbReference type="ARBA" id="ARBA00011131"/>
    </source>
</evidence>
<comment type="similarity">
    <text evidence="7">Belongs to the ABC transporter superfamily. HrtA family.</text>
</comment>
<dbReference type="Gene3D" id="3.40.50.300">
    <property type="entry name" value="P-loop containing nucleotide triphosphate hydrolases"/>
    <property type="match status" value="1"/>
</dbReference>
<comment type="function">
    <text evidence="9">Part of the ABC transporter complex hrt involved in hemin import. Responsible for energy coupling to the transport system.</text>
</comment>
<keyword evidence="12" id="KW-1185">Reference proteome</keyword>
<evidence type="ECO:0000313" key="11">
    <source>
        <dbReference type="EMBL" id="SDY79162.1"/>
    </source>
</evidence>
<comment type="subunit">
    <text evidence="2">The complex is composed of two ATP-binding proteins (HrtA), two transmembrane proteins (HrtB) and a solute-binding protein.</text>
</comment>
<evidence type="ECO:0000256" key="4">
    <source>
        <dbReference type="ARBA" id="ARBA00022741"/>
    </source>
</evidence>
<evidence type="ECO:0000256" key="9">
    <source>
        <dbReference type="ARBA" id="ARBA00024721"/>
    </source>
</evidence>
<dbReference type="Pfam" id="PF00005">
    <property type="entry name" value="ABC_tran"/>
    <property type="match status" value="1"/>
</dbReference>
<evidence type="ECO:0000256" key="8">
    <source>
        <dbReference type="ARBA" id="ARBA00024432"/>
    </source>
</evidence>
<dbReference type="GO" id="GO:0022857">
    <property type="term" value="F:transmembrane transporter activity"/>
    <property type="evidence" value="ECO:0007669"/>
    <property type="project" value="TreeGrafter"/>
</dbReference>
<dbReference type="GO" id="GO:0005886">
    <property type="term" value="C:plasma membrane"/>
    <property type="evidence" value="ECO:0007669"/>
    <property type="project" value="UniProtKB-SubCell"/>
</dbReference>
<dbReference type="EMBL" id="FNPI01000003">
    <property type="protein sequence ID" value="SDY79162.1"/>
    <property type="molecule type" value="Genomic_DNA"/>
</dbReference>
<dbReference type="InterPro" id="IPR027417">
    <property type="entry name" value="P-loop_NTPase"/>
</dbReference>
<reference evidence="12" key="1">
    <citation type="submission" date="2016-10" db="EMBL/GenBank/DDBJ databases">
        <authorList>
            <person name="Varghese N."/>
            <person name="Submissions S."/>
        </authorList>
    </citation>
    <scope>NUCLEOTIDE SEQUENCE [LARGE SCALE GENOMIC DNA]</scope>
    <source>
        <strain evidence="12">SP</strain>
    </source>
</reference>
<evidence type="ECO:0000256" key="5">
    <source>
        <dbReference type="ARBA" id="ARBA00022840"/>
    </source>
</evidence>
<organism evidence="11 12">
    <name type="scientific">Evansella caseinilytica</name>
    <dbReference type="NCBI Taxonomy" id="1503961"/>
    <lineage>
        <taxon>Bacteria</taxon>
        <taxon>Bacillati</taxon>
        <taxon>Bacillota</taxon>
        <taxon>Bacilli</taxon>
        <taxon>Bacillales</taxon>
        <taxon>Bacillaceae</taxon>
        <taxon>Evansella</taxon>
    </lineage>
</organism>
<keyword evidence="3" id="KW-1003">Cell membrane</keyword>
<feature type="domain" description="ABC transporter" evidence="10">
    <location>
        <begin position="4"/>
        <end position="228"/>
    </location>
</feature>
<keyword evidence="6" id="KW-0472">Membrane</keyword>
<dbReference type="InterPro" id="IPR003593">
    <property type="entry name" value="AAA+_ATPase"/>
</dbReference>
<dbReference type="Proteomes" id="UP000198935">
    <property type="component" value="Unassembled WGS sequence"/>
</dbReference>
<dbReference type="OrthoDB" id="2850341at2"/>
<dbReference type="PANTHER" id="PTHR24220">
    <property type="entry name" value="IMPORT ATP-BINDING PROTEIN"/>
    <property type="match status" value="1"/>
</dbReference>
<gene>
    <name evidence="11" type="ORF">SAMN05421736_103313</name>
</gene>
<dbReference type="PROSITE" id="PS50893">
    <property type="entry name" value="ABC_TRANSPORTER_2"/>
    <property type="match status" value="1"/>
</dbReference>
<dbReference type="STRING" id="1503961.SAMN05421736_103313"/>
<dbReference type="SUPFAM" id="SSF52540">
    <property type="entry name" value="P-loop containing nucleoside triphosphate hydrolases"/>
    <property type="match status" value="1"/>
</dbReference>
<name>A0A1H3MR01_9BACI</name>
<keyword evidence="5 11" id="KW-0067">ATP-binding</keyword>
<dbReference type="GO" id="GO:0005524">
    <property type="term" value="F:ATP binding"/>
    <property type="evidence" value="ECO:0007669"/>
    <property type="project" value="UniProtKB-KW"/>
</dbReference>
<accession>A0A1H3MR01</accession>
<proteinExistence type="inferred from homology"/>
<evidence type="ECO:0000313" key="12">
    <source>
        <dbReference type="Proteomes" id="UP000198935"/>
    </source>
</evidence>
<evidence type="ECO:0000256" key="1">
    <source>
        <dbReference type="ARBA" id="ARBA00004236"/>
    </source>
</evidence>
<dbReference type="GO" id="GO:0016887">
    <property type="term" value="F:ATP hydrolysis activity"/>
    <property type="evidence" value="ECO:0007669"/>
    <property type="project" value="InterPro"/>
</dbReference>
<dbReference type="SMART" id="SM00382">
    <property type="entry name" value="AAA"/>
    <property type="match status" value="1"/>
</dbReference>
<keyword evidence="4" id="KW-0547">Nucleotide-binding</keyword>
<evidence type="ECO:0000256" key="7">
    <source>
        <dbReference type="ARBA" id="ARBA00024359"/>
    </source>
</evidence>
<dbReference type="InterPro" id="IPR003439">
    <property type="entry name" value="ABC_transporter-like_ATP-bd"/>
</dbReference>
<protein>
    <recommendedName>
        <fullName evidence="8">Putative hemin import ATP-binding protein HrtA</fullName>
    </recommendedName>
</protein>
<evidence type="ECO:0000256" key="3">
    <source>
        <dbReference type="ARBA" id="ARBA00022475"/>
    </source>
</evidence>